<accession>A0A183FPZ3</accession>
<reference evidence="3" key="2">
    <citation type="submission" date="2019-09" db="UniProtKB">
        <authorList>
            <consortium name="WormBaseParasite"/>
        </authorList>
    </citation>
    <scope>IDENTIFICATION</scope>
</reference>
<name>A0A183FPZ3_HELPZ</name>
<protein>
    <submittedName>
        <fullName evidence="3">BLOC-1-related complex subunit 7</fullName>
    </submittedName>
</protein>
<dbReference type="WBParaSite" id="HPBE_0000974501-mRNA-1">
    <property type="protein sequence ID" value="HPBE_0000974501-mRNA-1"/>
    <property type="gene ID" value="HPBE_0000974501"/>
</dbReference>
<evidence type="ECO:0000313" key="1">
    <source>
        <dbReference type="EMBL" id="VDO82076.1"/>
    </source>
</evidence>
<proteinExistence type="predicted"/>
<reference evidence="1 2" key="1">
    <citation type="submission" date="2018-11" db="EMBL/GenBank/DDBJ databases">
        <authorList>
            <consortium name="Pathogen Informatics"/>
        </authorList>
    </citation>
    <scope>NUCLEOTIDE SEQUENCE [LARGE SCALE GENOMIC DNA]</scope>
</reference>
<keyword evidence="2" id="KW-1185">Reference proteome</keyword>
<organism evidence="2 3">
    <name type="scientific">Heligmosomoides polygyrus</name>
    <name type="common">Parasitic roundworm</name>
    <dbReference type="NCBI Taxonomy" id="6339"/>
    <lineage>
        <taxon>Eukaryota</taxon>
        <taxon>Metazoa</taxon>
        <taxon>Ecdysozoa</taxon>
        <taxon>Nematoda</taxon>
        <taxon>Chromadorea</taxon>
        <taxon>Rhabditida</taxon>
        <taxon>Rhabditina</taxon>
        <taxon>Rhabditomorpha</taxon>
        <taxon>Strongyloidea</taxon>
        <taxon>Heligmosomidae</taxon>
        <taxon>Heligmosomoides</taxon>
    </lineage>
</organism>
<gene>
    <name evidence="1" type="ORF">HPBE_LOCUS9746</name>
</gene>
<evidence type="ECO:0000313" key="3">
    <source>
        <dbReference type="WBParaSite" id="HPBE_0000974501-mRNA-1"/>
    </source>
</evidence>
<sequence length="99" mass="10705">MTTIGSIKAQVTKAAKALRASMDEAEKLRMGQVPSNAPAVHVGQQGSLQLPARSVRTVASLPLHLRRDPPIETRHSHALAHGRSSWHCIGTIHRLLVPP</sequence>
<dbReference type="EMBL" id="UZAH01026534">
    <property type="protein sequence ID" value="VDO82076.1"/>
    <property type="molecule type" value="Genomic_DNA"/>
</dbReference>
<accession>A0A3P7Y3F1</accession>
<evidence type="ECO:0000313" key="2">
    <source>
        <dbReference type="Proteomes" id="UP000050761"/>
    </source>
</evidence>
<dbReference type="Proteomes" id="UP000050761">
    <property type="component" value="Unassembled WGS sequence"/>
</dbReference>
<dbReference type="AlphaFoldDB" id="A0A183FPZ3"/>